<dbReference type="RefSeq" id="WP_091687507.1">
    <property type="nucleotide sequence ID" value="NZ_BAABFM010000078.1"/>
</dbReference>
<name>A0A1I5H752_9FIRM</name>
<dbReference type="Proteomes" id="UP000198806">
    <property type="component" value="Unassembled WGS sequence"/>
</dbReference>
<proteinExistence type="predicted"/>
<sequence length="89" mass="10250">MGKVSATDLERQIFEKEEIKVVIRCSKETLFDEYNYDRKAAVNTSITDWYNTRLKPIIGNYDADIIDGYGTNPHGRTGIEKVRNSYADK</sequence>
<dbReference type="EMBL" id="FOWD01000026">
    <property type="protein sequence ID" value="SFO44023.1"/>
    <property type="molecule type" value="Genomic_DNA"/>
</dbReference>
<dbReference type="AlphaFoldDB" id="A0A1I5H752"/>
<evidence type="ECO:0000313" key="2">
    <source>
        <dbReference type="Proteomes" id="UP000198806"/>
    </source>
</evidence>
<keyword evidence="2" id="KW-1185">Reference proteome</keyword>
<accession>A0A1I5H752</accession>
<protein>
    <submittedName>
        <fullName evidence="1">Uncharacterized protein</fullName>
    </submittedName>
</protein>
<gene>
    <name evidence="1" type="ORF">SAMN04489757_12640</name>
</gene>
<dbReference type="OrthoDB" id="2082703at2"/>
<organism evidence="1 2">
    <name type="scientific">Anaerocolumna aminovalerica</name>
    <dbReference type="NCBI Taxonomy" id="1527"/>
    <lineage>
        <taxon>Bacteria</taxon>
        <taxon>Bacillati</taxon>
        <taxon>Bacillota</taxon>
        <taxon>Clostridia</taxon>
        <taxon>Lachnospirales</taxon>
        <taxon>Lachnospiraceae</taxon>
        <taxon>Anaerocolumna</taxon>
    </lineage>
</organism>
<reference evidence="1 2" key="1">
    <citation type="submission" date="2016-10" db="EMBL/GenBank/DDBJ databases">
        <authorList>
            <person name="de Groot N.N."/>
        </authorList>
    </citation>
    <scope>NUCLEOTIDE SEQUENCE [LARGE SCALE GENOMIC DNA]</scope>
    <source>
        <strain evidence="1 2">DSM 1283</strain>
    </source>
</reference>
<evidence type="ECO:0000313" key="1">
    <source>
        <dbReference type="EMBL" id="SFO44023.1"/>
    </source>
</evidence>